<dbReference type="GO" id="GO:0043295">
    <property type="term" value="F:glutathione binding"/>
    <property type="evidence" value="ECO:0007669"/>
    <property type="project" value="TreeGrafter"/>
</dbReference>
<evidence type="ECO:0000259" key="7">
    <source>
        <dbReference type="PROSITE" id="PS50405"/>
    </source>
</evidence>
<keyword evidence="3" id="KW-0808">Transferase</keyword>
<dbReference type="InterPro" id="IPR004046">
    <property type="entry name" value="GST_C"/>
</dbReference>
<dbReference type="InterPro" id="IPR036282">
    <property type="entry name" value="Glutathione-S-Trfase_C_sf"/>
</dbReference>
<dbReference type="FunFam" id="1.20.1050.10:FF:000004">
    <property type="entry name" value="Glutathione S-transferase F2"/>
    <property type="match status" value="1"/>
</dbReference>
<dbReference type="PANTHER" id="PTHR43900:SF47">
    <property type="entry name" value="GLUTATHIONE S-TRANSFERASE F6-RELATED"/>
    <property type="match status" value="1"/>
</dbReference>
<dbReference type="CDD" id="cd03187">
    <property type="entry name" value="GST_C_Phi"/>
    <property type="match status" value="1"/>
</dbReference>
<dbReference type="SUPFAM" id="SSF47616">
    <property type="entry name" value="GST C-terminal domain-like"/>
    <property type="match status" value="1"/>
</dbReference>
<dbReference type="Gene3D" id="1.20.1050.10">
    <property type="match status" value="1"/>
</dbReference>
<evidence type="ECO:0000259" key="6">
    <source>
        <dbReference type="PROSITE" id="PS50404"/>
    </source>
</evidence>
<dbReference type="PANTHER" id="PTHR43900">
    <property type="entry name" value="GLUTATHIONE S-TRANSFERASE RHO"/>
    <property type="match status" value="1"/>
</dbReference>
<dbReference type="InterPro" id="IPR036249">
    <property type="entry name" value="Thioredoxin-like_sf"/>
</dbReference>
<dbReference type="InterPro" id="IPR040079">
    <property type="entry name" value="Glutathione_S-Trfase"/>
</dbReference>
<dbReference type="Gene3D" id="3.40.30.10">
    <property type="entry name" value="Glutaredoxin"/>
    <property type="match status" value="1"/>
</dbReference>
<evidence type="ECO:0000256" key="5">
    <source>
        <dbReference type="ARBA" id="ARBA00081070"/>
    </source>
</evidence>
<dbReference type="EC" id="2.5.1.18" evidence="2"/>
<dbReference type="GO" id="GO:0006749">
    <property type="term" value="P:glutathione metabolic process"/>
    <property type="evidence" value="ECO:0007669"/>
    <property type="project" value="TreeGrafter"/>
</dbReference>
<feature type="domain" description="GST C-terminal" evidence="7">
    <location>
        <begin position="88"/>
        <end position="214"/>
    </location>
</feature>
<dbReference type="InterPro" id="IPR004045">
    <property type="entry name" value="Glutathione_S-Trfase_N"/>
</dbReference>
<evidence type="ECO:0000256" key="1">
    <source>
        <dbReference type="ARBA" id="ARBA00010128"/>
    </source>
</evidence>
<dbReference type="PROSITE" id="PS50404">
    <property type="entry name" value="GST_NTER"/>
    <property type="match status" value="1"/>
</dbReference>
<evidence type="ECO:0000313" key="9">
    <source>
        <dbReference type="Proteomes" id="UP001161247"/>
    </source>
</evidence>
<dbReference type="Pfam" id="PF02798">
    <property type="entry name" value="GST_N"/>
    <property type="match status" value="1"/>
</dbReference>
<dbReference type="InterPro" id="IPR010987">
    <property type="entry name" value="Glutathione-S-Trfase_C-like"/>
</dbReference>
<protein>
    <recommendedName>
        <fullName evidence="2">glutathione transferase</fullName>
        <ecNumber evidence="2">2.5.1.18</ecNumber>
    </recommendedName>
    <alternativeName>
        <fullName evidence="5">GST class-phi</fullName>
    </alternativeName>
</protein>
<accession>A0AAV1DEC2</accession>
<dbReference type="CDD" id="cd03053">
    <property type="entry name" value="GST_N_Phi"/>
    <property type="match status" value="1"/>
</dbReference>
<evidence type="ECO:0000256" key="2">
    <source>
        <dbReference type="ARBA" id="ARBA00012452"/>
    </source>
</evidence>
<sequence length="214" mass="24313">MALKVYGHVITPAVQRVMVYLAEKELEYKYIPVNIFAGDHKKQPYLSLNPFGLVPAFKDGDVTLFESRAIIRYIEETYKGKTHLTLDDPKKMGAVYTWMETEALHFDPAAMKLVFQLCTTQVLGIPMNEALVAENQGKLNSVLDVYEDRLSKSRYLGADSFTMADLFHLPGINSLMSTKLRPMFEDRPHVNAWVNDILARPSWAEIIALKKSQS</sequence>
<feature type="domain" description="GST N-terminal" evidence="6">
    <location>
        <begin position="1"/>
        <end position="82"/>
    </location>
</feature>
<evidence type="ECO:0000256" key="4">
    <source>
        <dbReference type="ARBA" id="ARBA00047960"/>
    </source>
</evidence>
<dbReference type="SFLD" id="SFLDG00358">
    <property type="entry name" value="Main_(cytGST)"/>
    <property type="match status" value="1"/>
</dbReference>
<dbReference type="PROSITE" id="PS50405">
    <property type="entry name" value="GST_CTER"/>
    <property type="match status" value="1"/>
</dbReference>
<name>A0AAV1DEC2_OLDCO</name>
<dbReference type="Pfam" id="PF00043">
    <property type="entry name" value="GST_C"/>
    <property type="match status" value="1"/>
</dbReference>
<dbReference type="AlphaFoldDB" id="A0AAV1DEC2"/>
<dbReference type="InterPro" id="IPR034347">
    <property type="entry name" value="GST_Phi_C"/>
</dbReference>
<dbReference type="SUPFAM" id="SSF52833">
    <property type="entry name" value="Thioredoxin-like"/>
    <property type="match status" value="1"/>
</dbReference>
<organism evidence="8 9">
    <name type="scientific">Oldenlandia corymbosa var. corymbosa</name>
    <dbReference type="NCBI Taxonomy" id="529605"/>
    <lineage>
        <taxon>Eukaryota</taxon>
        <taxon>Viridiplantae</taxon>
        <taxon>Streptophyta</taxon>
        <taxon>Embryophyta</taxon>
        <taxon>Tracheophyta</taxon>
        <taxon>Spermatophyta</taxon>
        <taxon>Magnoliopsida</taxon>
        <taxon>eudicotyledons</taxon>
        <taxon>Gunneridae</taxon>
        <taxon>Pentapetalae</taxon>
        <taxon>asterids</taxon>
        <taxon>lamiids</taxon>
        <taxon>Gentianales</taxon>
        <taxon>Rubiaceae</taxon>
        <taxon>Rubioideae</taxon>
        <taxon>Spermacoceae</taxon>
        <taxon>Hedyotis-Oldenlandia complex</taxon>
        <taxon>Oldenlandia</taxon>
    </lineage>
</organism>
<dbReference type="GO" id="GO:0005737">
    <property type="term" value="C:cytoplasm"/>
    <property type="evidence" value="ECO:0007669"/>
    <property type="project" value="TreeGrafter"/>
</dbReference>
<reference evidence="8" key="1">
    <citation type="submission" date="2023-03" db="EMBL/GenBank/DDBJ databases">
        <authorList>
            <person name="Julca I."/>
        </authorList>
    </citation>
    <scope>NUCLEOTIDE SEQUENCE</scope>
</reference>
<dbReference type="SFLD" id="SFLDS00019">
    <property type="entry name" value="Glutathione_Transferase_(cytos"/>
    <property type="match status" value="1"/>
</dbReference>
<dbReference type="Proteomes" id="UP001161247">
    <property type="component" value="Chromosome 5"/>
</dbReference>
<evidence type="ECO:0000256" key="3">
    <source>
        <dbReference type="ARBA" id="ARBA00022679"/>
    </source>
</evidence>
<evidence type="ECO:0000313" key="8">
    <source>
        <dbReference type="EMBL" id="CAI9105360.1"/>
    </source>
</evidence>
<gene>
    <name evidence="8" type="ORF">OLC1_LOCUS14077</name>
</gene>
<proteinExistence type="inferred from homology"/>
<dbReference type="GO" id="GO:0009407">
    <property type="term" value="P:toxin catabolic process"/>
    <property type="evidence" value="ECO:0007669"/>
    <property type="project" value="UniProtKB-ARBA"/>
</dbReference>
<dbReference type="EMBL" id="OX459122">
    <property type="protein sequence ID" value="CAI9105360.1"/>
    <property type="molecule type" value="Genomic_DNA"/>
</dbReference>
<dbReference type="FunFam" id="3.40.30.10:FF:000016">
    <property type="entry name" value="Glutathione S-transferase F2"/>
    <property type="match status" value="1"/>
</dbReference>
<comment type="catalytic activity">
    <reaction evidence="4">
        <text>RX + glutathione = an S-substituted glutathione + a halide anion + H(+)</text>
        <dbReference type="Rhea" id="RHEA:16437"/>
        <dbReference type="ChEBI" id="CHEBI:15378"/>
        <dbReference type="ChEBI" id="CHEBI:16042"/>
        <dbReference type="ChEBI" id="CHEBI:17792"/>
        <dbReference type="ChEBI" id="CHEBI:57925"/>
        <dbReference type="ChEBI" id="CHEBI:90779"/>
        <dbReference type="EC" id="2.5.1.18"/>
    </reaction>
</comment>
<comment type="similarity">
    <text evidence="1">Belongs to the GST superfamily. Phi family.</text>
</comment>
<dbReference type="GO" id="GO:0004364">
    <property type="term" value="F:glutathione transferase activity"/>
    <property type="evidence" value="ECO:0007669"/>
    <property type="project" value="UniProtKB-EC"/>
</dbReference>
<keyword evidence="9" id="KW-1185">Reference proteome</keyword>